<protein>
    <submittedName>
        <fullName evidence="4">HTH-type transcriptional regulator BetI</fullName>
    </submittedName>
</protein>
<evidence type="ECO:0000256" key="1">
    <source>
        <dbReference type="ARBA" id="ARBA00023125"/>
    </source>
</evidence>
<dbReference type="Proteomes" id="UP000838686">
    <property type="component" value="Unassembled WGS sequence"/>
</dbReference>
<keyword evidence="1 2" id="KW-0238">DNA-binding</keyword>
<dbReference type="SUPFAM" id="SSF46689">
    <property type="entry name" value="Homeodomain-like"/>
    <property type="match status" value="1"/>
</dbReference>
<keyword evidence="5" id="KW-1185">Reference proteome</keyword>
<dbReference type="Gene3D" id="1.10.10.60">
    <property type="entry name" value="Homeodomain-like"/>
    <property type="match status" value="1"/>
</dbReference>
<accession>A0ABM9C4I6</accession>
<dbReference type="EMBL" id="CAKMMF010000010">
    <property type="protein sequence ID" value="CAH1204128.1"/>
    <property type="molecule type" value="Genomic_DNA"/>
</dbReference>
<organism evidence="4 5">
    <name type="scientific">Paenibacillus plantiphilus</name>
    <dbReference type="NCBI Taxonomy" id="2905650"/>
    <lineage>
        <taxon>Bacteria</taxon>
        <taxon>Bacillati</taxon>
        <taxon>Bacillota</taxon>
        <taxon>Bacilli</taxon>
        <taxon>Bacillales</taxon>
        <taxon>Paenibacillaceae</taxon>
        <taxon>Paenibacillus</taxon>
    </lineage>
</organism>
<evidence type="ECO:0000256" key="2">
    <source>
        <dbReference type="PROSITE-ProRule" id="PRU00335"/>
    </source>
</evidence>
<dbReference type="PANTHER" id="PTHR43479">
    <property type="entry name" value="ACREF/ENVCD OPERON REPRESSOR-RELATED"/>
    <property type="match status" value="1"/>
</dbReference>
<dbReference type="Gene3D" id="1.10.357.10">
    <property type="entry name" value="Tetracycline Repressor, domain 2"/>
    <property type="match status" value="1"/>
</dbReference>
<evidence type="ECO:0000259" key="3">
    <source>
        <dbReference type="PROSITE" id="PS50977"/>
    </source>
</evidence>
<evidence type="ECO:0000313" key="5">
    <source>
        <dbReference type="Proteomes" id="UP000838686"/>
    </source>
</evidence>
<dbReference type="PANTHER" id="PTHR43479:SF22">
    <property type="entry name" value="TRANSCRIPTIONAL REGULATOR, TETR FAMILY"/>
    <property type="match status" value="1"/>
</dbReference>
<dbReference type="PRINTS" id="PR00455">
    <property type="entry name" value="HTHTETR"/>
</dbReference>
<comment type="caution">
    <text evidence="4">The sequence shown here is derived from an EMBL/GenBank/DDBJ whole genome shotgun (WGS) entry which is preliminary data.</text>
</comment>
<dbReference type="InterPro" id="IPR009057">
    <property type="entry name" value="Homeodomain-like_sf"/>
</dbReference>
<feature type="DNA-binding region" description="H-T-H motif" evidence="2">
    <location>
        <begin position="27"/>
        <end position="46"/>
    </location>
</feature>
<dbReference type="InterPro" id="IPR001647">
    <property type="entry name" value="HTH_TetR"/>
</dbReference>
<evidence type="ECO:0000313" key="4">
    <source>
        <dbReference type="EMBL" id="CAH1204128.1"/>
    </source>
</evidence>
<dbReference type="InterPro" id="IPR023772">
    <property type="entry name" value="DNA-bd_HTH_TetR-type_CS"/>
</dbReference>
<proteinExistence type="predicted"/>
<gene>
    <name evidence="4" type="primary">betI_3</name>
    <name evidence="4" type="ORF">PAECIP111893_02151</name>
</gene>
<dbReference type="RefSeq" id="WP_236341455.1">
    <property type="nucleotide sequence ID" value="NZ_CAKMMF010000010.1"/>
</dbReference>
<dbReference type="Pfam" id="PF00440">
    <property type="entry name" value="TetR_N"/>
    <property type="match status" value="1"/>
</dbReference>
<dbReference type="PROSITE" id="PS01081">
    <property type="entry name" value="HTH_TETR_1"/>
    <property type="match status" value="1"/>
</dbReference>
<name>A0ABM9C4I6_9BACL</name>
<feature type="domain" description="HTH tetR-type" evidence="3">
    <location>
        <begin position="4"/>
        <end position="64"/>
    </location>
</feature>
<sequence>MEGISKKQQIIEAAIACFSEKGYRGTSIQDIADALGIAKGSMYFYFKSKEDLLHSICKYYLELLEMSIAHIDENSELEPREKLREMVAQGYKQYDEHKGFIMILMQERFELNDEIHGLIVKMRRRGLLSSQRTISKLYGPEVEPYACDAALLFHSFIDCYLSLVILENKRFDVEDLADFVMQRMDEIVHGMIKSKAKTVLGKGILEQWESSAAMVRQGGKADVMQEVAAMRAAVEQAALPGDQMDEILSSLHVIEAEFEKAEPQPIVMKGMLSFIKSMKVAELKKHLPKLEQYIKEQIG</sequence>
<dbReference type="InterPro" id="IPR050624">
    <property type="entry name" value="HTH-type_Tx_Regulator"/>
</dbReference>
<dbReference type="PROSITE" id="PS50977">
    <property type="entry name" value="HTH_TETR_2"/>
    <property type="match status" value="1"/>
</dbReference>
<reference evidence="4" key="1">
    <citation type="submission" date="2022-01" db="EMBL/GenBank/DDBJ databases">
        <authorList>
            <person name="Criscuolo A."/>
        </authorList>
    </citation>
    <scope>NUCLEOTIDE SEQUENCE</scope>
    <source>
        <strain evidence="4">CIP111893</strain>
    </source>
</reference>